<dbReference type="InterPro" id="IPR012674">
    <property type="entry name" value="Calycin"/>
</dbReference>
<evidence type="ECO:0000313" key="2">
    <source>
        <dbReference type="EMBL" id="MCC9640978.1"/>
    </source>
</evidence>
<evidence type="ECO:0008006" key="4">
    <source>
        <dbReference type="Google" id="ProtNLM"/>
    </source>
</evidence>
<organism evidence="2 3">
    <name type="scientific">Rhodopirellula halodulae</name>
    <dbReference type="NCBI Taxonomy" id="2894198"/>
    <lineage>
        <taxon>Bacteria</taxon>
        <taxon>Pseudomonadati</taxon>
        <taxon>Planctomycetota</taxon>
        <taxon>Planctomycetia</taxon>
        <taxon>Pirellulales</taxon>
        <taxon>Pirellulaceae</taxon>
        <taxon>Rhodopirellula</taxon>
    </lineage>
</organism>
<protein>
    <recommendedName>
        <fullName evidence="4">DUF1579 domain-containing protein</fullName>
    </recommendedName>
</protein>
<accession>A0ABS8NDS5</accession>
<comment type="caution">
    <text evidence="2">The sequence shown here is derived from an EMBL/GenBank/DDBJ whole genome shotgun (WGS) entry which is preliminary data.</text>
</comment>
<sequence>MLGKLLFAVMIFCTPAIVSAQQQSPDLGSKSEAMKKLKFLTGVWEGAGSIEFGGRRSKFHGRETVELKIGGLALLIEGVHKMNLPNGEERVIHNALGLITYNPESKDFQFIAHLSNGRSGTYKAMLTDENTLQWTLSDSPVGKMRYTINVNDGKWHEIGEISEDGKEWVPFFEMQLSKVDRE</sequence>
<reference evidence="2" key="1">
    <citation type="submission" date="2021-11" db="EMBL/GenBank/DDBJ databases">
        <title>Genome sequence.</title>
        <authorList>
            <person name="Sun Q."/>
        </authorList>
    </citation>
    <scope>NUCLEOTIDE SEQUENCE</scope>
    <source>
        <strain evidence="2">JC740</strain>
    </source>
</reference>
<evidence type="ECO:0000313" key="3">
    <source>
        <dbReference type="Proteomes" id="UP001430306"/>
    </source>
</evidence>
<keyword evidence="3" id="KW-1185">Reference proteome</keyword>
<dbReference type="Gene3D" id="2.40.128.20">
    <property type="match status" value="1"/>
</dbReference>
<name>A0ABS8NDS5_9BACT</name>
<feature type="chain" id="PRO_5045719255" description="DUF1579 domain-containing protein" evidence="1">
    <location>
        <begin position="21"/>
        <end position="182"/>
    </location>
</feature>
<dbReference type="Proteomes" id="UP001430306">
    <property type="component" value="Unassembled WGS sequence"/>
</dbReference>
<dbReference type="EMBL" id="JAJKFW010000003">
    <property type="protein sequence ID" value="MCC9640978.1"/>
    <property type="molecule type" value="Genomic_DNA"/>
</dbReference>
<dbReference type="SUPFAM" id="SSF50814">
    <property type="entry name" value="Lipocalins"/>
    <property type="match status" value="1"/>
</dbReference>
<proteinExistence type="predicted"/>
<evidence type="ECO:0000256" key="1">
    <source>
        <dbReference type="SAM" id="SignalP"/>
    </source>
</evidence>
<keyword evidence="1" id="KW-0732">Signal</keyword>
<feature type="signal peptide" evidence="1">
    <location>
        <begin position="1"/>
        <end position="20"/>
    </location>
</feature>
<dbReference type="RefSeq" id="WP_230270779.1">
    <property type="nucleotide sequence ID" value="NZ_JAJKFW010000003.1"/>
</dbReference>
<gene>
    <name evidence="2" type="ORF">LOC71_01740</name>
</gene>